<evidence type="ECO:0000313" key="3">
    <source>
        <dbReference type="Proteomes" id="UP000197361"/>
    </source>
</evidence>
<dbReference type="PANTHER" id="PTHR34039">
    <property type="entry name" value="UPF0102 PROTEIN YRAN"/>
    <property type="match status" value="1"/>
</dbReference>
<evidence type="ECO:0000313" key="2">
    <source>
        <dbReference type="EMBL" id="OWQ97199.1"/>
    </source>
</evidence>
<dbReference type="Proteomes" id="UP000197361">
    <property type="component" value="Unassembled WGS sequence"/>
</dbReference>
<proteinExistence type="inferred from homology"/>
<dbReference type="RefSeq" id="WP_088441054.1">
    <property type="nucleotide sequence ID" value="NZ_BMMC01000006.1"/>
</dbReference>
<dbReference type="InterPro" id="IPR003509">
    <property type="entry name" value="UPF0102_YraN-like"/>
</dbReference>
<comment type="caution">
    <text evidence="2">The sequence shown here is derived from an EMBL/GenBank/DDBJ whole genome shotgun (WGS) entry which is preliminary data.</text>
</comment>
<keyword evidence="3" id="KW-1185">Reference proteome</keyword>
<dbReference type="Pfam" id="PF02021">
    <property type="entry name" value="UPF0102"/>
    <property type="match status" value="1"/>
</dbReference>
<organism evidence="2 3">
    <name type="scientific">Sphingopyxis bauzanensis</name>
    <dbReference type="NCBI Taxonomy" id="651663"/>
    <lineage>
        <taxon>Bacteria</taxon>
        <taxon>Pseudomonadati</taxon>
        <taxon>Pseudomonadota</taxon>
        <taxon>Alphaproteobacteria</taxon>
        <taxon>Sphingomonadales</taxon>
        <taxon>Sphingomonadaceae</taxon>
        <taxon>Sphingopyxis</taxon>
    </lineage>
</organism>
<reference evidence="2 3" key="1">
    <citation type="journal article" date="2010" name="Int. J. Syst. Evol. Microbiol.">
        <title>Sphingopyxis bauzanensis sp. nov., a psychrophilic bacterium isolated from soil.</title>
        <authorList>
            <person name="Zhang D.C."/>
            <person name="Liu H.C."/>
            <person name="Xin Y.H."/>
            <person name="Zhou Y.G."/>
            <person name="Schinner F."/>
            <person name="Margesin R."/>
        </authorList>
    </citation>
    <scope>NUCLEOTIDE SEQUENCE [LARGE SCALE GENOMIC DNA]</scope>
    <source>
        <strain evidence="2 3">DSM 22271</strain>
    </source>
</reference>
<dbReference type="SUPFAM" id="SSF52980">
    <property type="entry name" value="Restriction endonuclease-like"/>
    <property type="match status" value="1"/>
</dbReference>
<dbReference type="Gene3D" id="3.40.1350.10">
    <property type="match status" value="1"/>
</dbReference>
<dbReference type="InterPro" id="IPR011856">
    <property type="entry name" value="tRNA_endonuc-like_dom_sf"/>
</dbReference>
<gene>
    <name evidence="2" type="ORF">CDQ92_09065</name>
</gene>
<evidence type="ECO:0000256" key="1">
    <source>
        <dbReference type="ARBA" id="ARBA00006738"/>
    </source>
</evidence>
<sequence length="116" mass="13481">MKRAAAEARGREAERRAAWWLRLNGWRILGERLRVAACEVALVARRGRIVVFSAVTWRERPEDLDLAIDQYRLRRVAAAAEMLASRFARPQDDIRIDVMRLAPGRLPRHLVDVWQP</sequence>
<dbReference type="GO" id="GO:0003676">
    <property type="term" value="F:nucleic acid binding"/>
    <property type="evidence" value="ECO:0007669"/>
    <property type="project" value="InterPro"/>
</dbReference>
<dbReference type="AlphaFoldDB" id="A0A246JVV6"/>
<comment type="similarity">
    <text evidence="1">Belongs to the UPF0102 family.</text>
</comment>
<dbReference type="InterPro" id="IPR011335">
    <property type="entry name" value="Restrct_endonuc-II-like"/>
</dbReference>
<accession>A0A246JVV6</accession>
<dbReference type="OrthoDB" id="9812968at2"/>
<dbReference type="EMBL" id="NISK01000002">
    <property type="protein sequence ID" value="OWQ97199.1"/>
    <property type="molecule type" value="Genomic_DNA"/>
</dbReference>
<protein>
    <submittedName>
        <fullName evidence="2">Uncharacterized protein</fullName>
    </submittedName>
</protein>
<name>A0A246JVV6_9SPHN</name>
<dbReference type="PANTHER" id="PTHR34039:SF1">
    <property type="entry name" value="UPF0102 PROTEIN YRAN"/>
    <property type="match status" value="1"/>
</dbReference>